<dbReference type="PANTHER" id="PTHR31293:SF12">
    <property type="entry name" value="RNI-LIKE SUPERFAMILY PROTEIN"/>
    <property type="match status" value="1"/>
</dbReference>
<dbReference type="Proteomes" id="UP001154282">
    <property type="component" value="Unassembled WGS sequence"/>
</dbReference>
<dbReference type="InterPro" id="IPR055294">
    <property type="entry name" value="FBL60-like"/>
</dbReference>
<dbReference type="Pfam" id="PF24758">
    <property type="entry name" value="LRR_At5g56370"/>
    <property type="match status" value="1"/>
</dbReference>
<comment type="caution">
    <text evidence="2">The sequence shown here is derived from an EMBL/GenBank/DDBJ whole genome shotgun (WGS) entry which is preliminary data.</text>
</comment>
<dbReference type="EMBL" id="CAMGYJ010000008">
    <property type="protein sequence ID" value="CAI0464559.1"/>
    <property type="molecule type" value="Genomic_DNA"/>
</dbReference>
<organism evidence="2 3">
    <name type="scientific">Linum tenue</name>
    <dbReference type="NCBI Taxonomy" id="586396"/>
    <lineage>
        <taxon>Eukaryota</taxon>
        <taxon>Viridiplantae</taxon>
        <taxon>Streptophyta</taxon>
        <taxon>Embryophyta</taxon>
        <taxon>Tracheophyta</taxon>
        <taxon>Spermatophyta</taxon>
        <taxon>Magnoliopsida</taxon>
        <taxon>eudicotyledons</taxon>
        <taxon>Gunneridae</taxon>
        <taxon>Pentapetalae</taxon>
        <taxon>rosids</taxon>
        <taxon>fabids</taxon>
        <taxon>Malpighiales</taxon>
        <taxon>Linaceae</taxon>
        <taxon>Linum</taxon>
    </lineage>
</organism>
<evidence type="ECO:0000259" key="1">
    <source>
        <dbReference type="PROSITE" id="PS50181"/>
    </source>
</evidence>
<dbReference type="InterPro" id="IPR001810">
    <property type="entry name" value="F-box_dom"/>
</dbReference>
<dbReference type="PROSITE" id="PS50181">
    <property type="entry name" value="FBOX"/>
    <property type="match status" value="1"/>
</dbReference>
<dbReference type="Gene3D" id="1.20.1280.50">
    <property type="match status" value="1"/>
</dbReference>
<dbReference type="AlphaFoldDB" id="A0AAV0P0U9"/>
<proteinExistence type="predicted"/>
<dbReference type="SUPFAM" id="SSF52047">
    <property type="entry name" value="RNI-like"/>
    <property type="match status" value="1"/>
</dbReference>
<evidence type="ECO:0000313" key="3">
    <source>
        <dbReference type="Proteomes" id="UP001154282"/>
    </source>
</evidence>
<dbReference type="InterPro" id="IPR055411">
    <property type="entry name" value="LRR_FXL15/At3g58940/PEG3-like"/>
</dbReference>
<dbReference type="Pfam" id="PF00646">
    <property type="entry name" value="F-box"/>
    <property type="match status" value="1"/>
</dbReference>
<dbReference type="PANTHER" id="PTHR31293">
    <property type="entry name" value="RNI-LIKE SUPERFAMILY PROTEIN"/>
    <property type="match status" value="1"/>
</dbReference>
<feature type="domain" description="F-box" evidence="1">
    <location>
        <begin position="16"/>
        <end position="52"/>
    </location>
</feature>
<dbReference type="Gene3D" id="3.80.10.10">
    <property type="entry name" value="Ribonuclease Inhibitor"/>
    <property type="match status" value="1"/>
</dbReference>
<dbReference type="InterPro" id="IPR032675">
    <property type="entry name" value="LRR_dom_sf"/>
</dbReference>
<gene>
    <name evidence="2" type="ORF">LITE_LOCUS36235</name>
</gene>
<dbReference type="SMART" id="SM00256">
    <property type="entry name" value="FBOX"/>
    <property type="match status" value="1"/>
</dbReference>
<keyword evidence="3" id="KW-1185">Reference proteome</keyword>
<sequence>MARADKRNLPATGIDGDRLSSLPGEILSHILSFLETKYAVSTSILSRRWKYLWTRVSILDLVDSLHVPSQEPRDLAFSRFVDRVLSEHMNLNSVRRLRLLFSTNSRPSSSFWCKMELDSHASQLEEIDVRPPRHSGMRGLPQSFYALKNLMVLKLDFVMLTPGDGYVFLPSLKVLQLFSVEITDCESLARLFSGCPVLETLRMKYCYSSISDKNENYVITASLPSLKNLAIIGTGGHDPNLCLIVVDAPSLEHLHLEDFEEFGFCGSSQLPCLVSARIDIRWTHEEHPLIGFLTHISNAKKLWLSGRILVINHVLPVSPHYIFPLY</sequence>
<dbReference type="SUPFAM" id="SSF81383">
    <property type="entry name" value="F-box domain"/>
    <property type="match status" value="1"/>
</dbReference>
<name>A0AAV0P0U9_9ROSI</name>
<dbReference type="InterPro" id="IPR053781">
    <property type="entry name" value="F-box_AtFBL13-like"/>
</dbReference>
<protein>
    <recommendedName>
        <fullName evidence="1">F-box domain-containing protein</fullName>
    </recommendedName>
</protein>
<dbReference type="InterPro" id="IPR036047">
    <property type="entry name" value="F-box-like_dom_sf"/>
</dbReference>
<dbReference type="CDD" id="cd22160">
    <property type="entry name" value="F-box_AtFBL13-like"/>
    <property type="match status" value="1"/>
</dbReference>
<reference evidence="2" key="1">
    <citation type="submission" date="2022-08" db="EMBL/GenBank/DDBJ databases">
        <authorList>
            <person name="Gutierrez-Valencia J."/>
        </authorList>
    </citation>
    <scope>NUCLEOTIDE SEQUENCE</scope>
</reference>
<evidence type="ECO:0000313" key="2">
    <source>
        <dbReference type="EMBL" id="CAI0464559.1"/>
    </source>
</evidence>
<accession>A0AAV0P0U9</accession>